<dbReference type="STRING" id="337701.SAMN05444398_101310"/>
<protein>
    <recommendedName>
        <fullName evidence="3">Lipoprotein</fullName>
    </recommendedName>
</protein>
<dbReference type="EMBL" id="FRBR01000001">
    <property type="protein sequence ID" value="SHL01786.1"/>
    <property type="molecule type" value="Genomic_DNA"/>
</dbReference>
<name>A0A1M6X787_9RHOB</name>
<organism evidence="1 2">
    <name type="scientific">Roseovarius pacificus</name>
    <dbReference type="NCBI Taxonomy" id="337701"/>
    <lineage>
        <taxon>Bacteria</taxon>
        <taxon>Pseudomonadati</taxon>
        <taxon>Pseudomonadota</taxon>
        <taxon>Alphaproteobacteria</taxon>
        <taxon>Rhodobacterales</taxon>
        <taxon>Roseobacteraceae</taxon>
        <taxon>Roseovarius</taxon>
    </lineage>
</organism>
<evidence type="ECO:0000313" key="1">
    <source>
        <dbReference type="EMBL" id="SHL01786.1"/>
    </source>
</evidence>
<dbReference type="AlphaFoldDB" id="A0A1M6X787"/>
<reference evidence="1 2" key="1">
    <citation type="submission" date="2016-11" db="EMBL/GenBank/DDBJ databases">
        <authorList>
            <person name="Jaros S."/>
            <person name="Januszkiewicz K."/>
            <person name="Wedrychowicz H."/>
        </authorList>
    </citation>
    <scope>NUCLEOTIDE SEQUENCE [LARGE SCALE GENOMIC DNA]</scope>
    <source>
        <strain evidence="1 2">DSM 29589</strain>
    </source>
</reference>
<accession>A0A1M6X787</accession>
<sequence>MRKSVAVLVILSMTLAGCGGWRDSRMNPGNWFGKSRAEARTQTQTPAQTNPLIPEETSIFRRSRKEEVYLGTPVDQIVAMNVERTSAGAIIKATGQTVRQGAFDVRLVSETDGEPVDGVLTLEMKAVQPVNMPQGPERVRRATAGYFVSNQDLAGIQTIRVLAARNAHSTRR</sequence>
<keyword evidence="2" id="KW-1185">Reference proteome</keyword>
<evidence type="ECO:0008006" key="3">
    <source>
        <dbReference type="Google" id="ProtNLM"/>
    </source>
</evidence>
<dbReference type="OrthoDB" id="7773807at2"/>
<dbReference type="PROSITE" id="PS51257">
    <property type="entry name" value="PROKAR_LIPOPROTEIN"/>
    <property type="match status" value="1"/>
</dbReference>
<proteinExistence type="predicted"/>
<gene>
    <name evidence="1" type="ORF">SAMN05444398_101310</name>
</gene>
<dbReference type="Proteomes" id="UP000183974">
    <property type="component" value="Unassembled WGS sequence"/>
</dbReference>
<dbReference type="RefSeq" id="WP_073031930.1">
    <property type="nucleotide sequence ID" value="NZ_BMLR01000001.1"/>
</dbReference>
<evidence type="ECO:0000313" key="2">
    <source>
        <dbReference type="Proteomes" id="UP000183974"/>
    </source>
</evidence>